<keyword evidence="11 13" id="KW-0472">Membrane</keyword>
<evidence type="ECO:0000256" key="2">
    <source>
        <dbReference type="ARBA" id="ARBA00004050"/>
    </source>
</evidence>
<evidence type="ECO:0000256" key="4">
    <source>
        <dbReference type="ARBA" id="ARBA00007244"/>
    </source>
</evidence>
<comment type="cofactor">
    <cofactor evidence="1">
        <name>heme</name>
        <dbReference type="ChEBI" id="CHEBI:30413"/>
    </cofactor>
</comment>
<comment type="subunit">
    <text evidence="12">Part of an enzyme complex containing four subunits: a flavoprotein, an iron-sulfur protein, plus two membrane-anchoring proteins, SdhC and SdhD. The complex can form homotrimers.</text>
</comment>
<dbReference type="RefSeq" id="WP_222991147.1">
    <property type="nucleotide sequence ID" value="NZ_JAINVV010000008.1"/>
</dbReference>
<evidence type="ECO:0000313" key="14">
    <source>
        <dbReference type="EMBL" id="MBY8824052.1"/>
    </source>
</evidence>
<keyword evidence="8" id="KW-0479">Metal-binding</keyword>
<evidence type="ECO:0000256" key="9">
    <source>
        <dbReference type="ARBA" id="ARBA00022989"/>
    </source>
</evidence>
<feature type="transmembrane region" description="Helical" evidence="13">
    <location>
        <begin position="21"/>
        <end position="47"/>
    </location>
</feature>
<comment type="similarity">
    <text evidence="4">Belongs to the cytochrome b560 family.</text>
</comment>
<evidence type="ECO:0000256" key="11">
    <source>
        <dbReference type="ARBA" id="ARBA00023136"/>
    </source>
</evidence>
<dbReference type="InterPro" id="IPR034804">
    <property type="entry name" value="SQR/QFR_C/D"/>
</dbReference>
<dbReference type="SUPFAM" id="SSF81343">
    <property type="entry name" value="Fumarate reductase respiratory complex transmembrane subunits"/>
    <property type="match status" value="1"/>
</dbReference>
<reference evidence="14 15" key="1">
    <citation type="submission" date="2021-08" db="EMBL/GenBank/DDBJ databases">
        <authorList>
            <person name="Tuo L."/>
        </authorList>
    </citation>
    <scope>NUCLEOTIDE SEQUENCE [LARGE SCALE GENOMIC DNA]</scope>
    <source>
        <strain evidence="14 15">JCM 31229</strain>
    </source>
</reference>
<evidence type="ECO:0000256" key="8">
    <source>
        <dbReference type="ARBA" id="ARBA00022723"/>
    </source>
</evidence>
<keyword evidence="9 13" id="KW-1133">Transmembrane helix</keyword>
<evidence type="ECO:0000313" key="15">
    <source>
        <dbReference type="Proteomes" id="UP000706039"/>
    </source>
</evidence>
<dbReference type="PANTHER" id="PTHR10978:SF5">
    <property type="entry name" value="SUCCINATE DEHYDROGENASE CYTOCHROME B560 SUBUNIT, MITOCHONDRIAL"/>
    <property type="match status" value="1"/>
</dbReference>
<dbReference type="InterPro" id="IPR014314">
    <property type="entry name" value="Succ_DH_cytb556"/>
</dbReference>
<protein>
    <recommendedName>
        <fullName evidence="5">Succinate dehydrogenase cytochrome b556 subunit</fullName>
    </recommendedName>
</protein>
<evidence type="ECO:0000256" key="5">
    <source>
        <dbReference type="ARBA" id="ARBA00020076"/>
    </source>
</evidence>
<keyword evidence="6" id="KW-0349">Heme</keyword>
<dbReference type="Pfam" id="PF01127">
    <property type="entry name" value="Sdh_cyt"/>
    <property type="match status" value="1"/>
</dbReference>
<evidence type="ECO:0000256" key="3">
    <source>
        <dbReference type="ARBA" id="ARBA00004141"/>
    </source>
</evidence>
<dbReference type="PIRSF" id="PIRSF000178">
    <property type="entry name" value="SDH_cyt_b560"/>
    <property type="match status" value="1"/>
</dbReference>
<accession>A0ABS7PRT0</accession>
<dbReference type="PANTHER" id="PTHR10978">
    <property type="entry name" value="SUCCINATE DEHYDROGENASE CYTOCHROME B560 SUBUNIT"/>
    <property type="match status" value="1"/>
</dbReference>
<feature type="transmembrane region" description="Helical" evidence="13">
    <location>
        <begin position="67"/>
        <end position="85"/>
    </location>
</feature>
<evidence type="ECO:0000256" key="12">
    <source>
        <dbReference type="ARBA" id="ARBA00025912"/>
    </source>
</evidence>
<feature type="transmembrane region" description="Helical" evidence="13">
    <location>
        <begin position="106"/>
        <end position="126"/>
    </location>
</feature>
<organism evidence="14 15">
    <name type="scientific">Sphingomonas colocasiae</name>
    <dbReference type="NCBI Taxonomy" id="1848973"/>
    <lineage>
        <taxon>Bacteria</taxon>
        <taxon>Pseudomonadati</taxon>
        <taxon>Pseudomonadota</taxon>
        <taxon>Alphaproteobacteria</taxon>
        <taxon>Sphingomonadales</taxon>
        <taxon>Sphingomonadaceae</taxon>
        <taxon>Sphingomonas</taxon>
    </lineage>
</organism>
<evidence type="ECO:0000256" key="10">
    <source>
        <dbReference type="ARBA" id="ARBA00023004"/>
    </source>
</evidence>
<sequence>MTRNPKRPLSPHLGIWRWGPAMAVSILHRVTGNGLAVVGALAFVWWLAAAASGPEAYETFMSWATWWPGYVVAIGLTWAFFQHLFSGLRHFVLDTGAGYELQSNKLWSLGIFAAAIFATIGLWLIILGKGL</sequence>
<keyword evidence="10" id="KW-0408">Iron</keyword>
<evidence type="ECO:0000256" key="1">
    <source>
        <dbReference type="ARBA" id="ARBA00001971"/>
    </source>
</evidence>
<dbReference type="NCBIfam" id="TIGR02970">
    <property type="entry name" value="succ_dehyd_cytB"/>
    <property type="match status" value="1"/>
</dbReference>
<evidence type="ECO:0000256" key="7">
    <source>
        <dbReference type="ARBA" id="ARBA00022692"/>
    </source>
</evidence>
<dbReference type="Gene3D" id="1.20.1300.10">
    <property type="entry name" value="Fumarate reductase/succinate dehydrogenase, transmembrane subunit"/>
    <property type="match status" value="1"/>
</dbReference>
<keyword evidence="15" id="KW-1185">Reference proteome</keyword>
<dbReference type="InterPro" id="IPR018495">
    <property type="entry name" value="Succ_DH_cyt_bsu_CS"/>
</dbReference>
<dbReference type="EMBL" id="JAINVV010000008">
    <property type="protein sequence ID" value="MBY8824052.1"/>
    <property type="molecule type" value="Genomic_DNA"/>
</dbReference>
<gene>
    <name evidence="14" type="primary">sdhC</name>
    <name evidence="14" type="ORF">K7G82_17235</name>
</gene>
<comment type="caution">
    <text evidence="14">The sequence shown here is derived from an EMBL/GenBank/DDBJ whole genome shotgun (WGS) entry which is preliminary data.</text>
</comment>
<dbReference type="InterPro" id="IPR000701">
    <property type="entry name" value="SuccDH_FuR_B_TM-su"/>
</dbReference>
<keyword evidence="7 13" id="KW-0812">Transmembrane</keyword>
<dbReference type="Proteomes" id="UP000706039">
    <property type="component" value="Unassembled WGS sequence"/>
</dbReference>
<evidence type="ECO:0000256" key="13">
    <source>
        <dbReference type="SAM" id="Phobius"/>
    </source>
</evidence>
<dbReference type="CDD" id="cd03499">
    <property type="entry name" value="SQR_TypeC_SdhC"/>
    <property type="match status" value="1"/>
</dbReference>
<proteinExistence type="inferred from homology"/>
<comment type="function">
    <text evidence="2">Membrane-anchoring subunit of succinate dehydrogenase (SDH).</text>
</comment>
<name>A0ABS7PRT0_9SPHN</name>
<evidence type="ECO:0000256" key="6">
    <source>
        <dbReference type="ARBA" id="ARBA00022617"/>
    </source>
</evidence>
<dbReference type="PROSITE" id="PS01000">
    <property type="entry name" value="SDH_CYT_1"/>
    <property type="match status" value="1"/>
</dbReference>
<comment type="subcellular location">
    <subcellularLocation>
        <location evidence="3">Membrane</location>
        <topology evidence="3">Multi-pass membrane protein</topology>
    </subcellularLocation>
</comment>